<dbReference type="Proteomes" id="UP000596660">
    <property type="component" value="Unplaced"/>
</dbReference>
<organism evidence="3 4">
    <name type="scientific">Chenopodium quinoa</name>
    <name type="common">Quinoa</name>
    <dbReference type="NCBI Taxonomy" id="63459"/>
    <lineage>
        <taxon>Eukaryota</taxon>
        <taxon>Viridiplantae</taxon>
        <taxon>Streptophyta</taxon>
        <taxon>Embryophyta</taxon>
        <taxon>Tracheophyta</taxon>
        <taxon>Spermatophyta</taxon>
        <taxon>Magnoliopsida</taxon>
        <taxon>eudicotyledons</taxon>
        <taxon>Gunneridae</taxon>
        <taxon>Pentapetalae</taxon>
        <taxon>Caryophyllales</taxon>
        <taxon>Chenopodiaceae</taxon>
        <taxon>Chenopodioideae</taxon>
        <taxon>Atripliceae</taxon>
        <taxon>Chenopodium</taxon>
    </lineage>
</organism>
<name>A0A803LZT4_CHEQI</name>
<dbReference type="InterPro" id="IPR005645">
    <property type="entry name" value="FSH-like_dom"/>
</dbReference>
<dbReference type="AlphaFoldDB" id="A0A803LZT4"/>
<proteinExistence type="predicted"/>
<accession>A0A803LZT4</accession>
<evidence type="ECO:0000256" key="1">
    <source>
        <dbReference type="SAM" id="Coils"/>
    </source>
</evidence>
<evidence type="ECO:0000313" key="3">
    <source>
        <dbReference type="EnsemblPlants" id="AUR62020985-RA:cds"/>
    </source>
</evidence>
<sequence length="345" mass="39072">MAALDPSQDPISPYYLHPSDNPAKNKVGFVDGSISKPDLTSEVYKRIWVNLEERFGASSGTVLYALQQSMDHIEQGMDDISTFYTKIKRLWDQFDELDPLPTCSCTNCKSQQDSRLIVFLMKLNDGYKDFPDGLYPAGGKSEIEGFFPPPYYEWFQFNKEFTEYTNLEDCISYLCNYITTNGPFDGLLGFSQGATLSALLIGYQSQGKVLKDHPPFKFFISVSGSKFRIPSICEVAYKEPNKAKSVHFIGEKDWLKLPSEDLAAAFQDPLIIRHPQGHTVPRLDEAVSEKLLNWVKELLVQTSKAKDGVQNGEAQKKQEKTEEACEAAKEKHDFMEKREVEVVQA</sequence>
<dbReference type="Gene3D" id="3.40.50.1820">
    <property type="entry name" value="alpha/beta hydrolase"/>
    <property type="match status" value="1"/>
</dbReference>
<dbReference type="InterPro" id="IPR029058">
    <property type="entry name" value="AB_hydrolase_fold"/>
</dbReference>
<dbReference type="PANTHER" id="PTHR22778">
    <property type="entry name" value="OVARIAN CANCER GENE-2 PROTEIN-RELATED"/>
    <property type="match status" value="1"/>
</dbReference>
<keyword evidence="1" id="KW-0175">Coiled coil</keyword>
<keyword evidence="4" id="KW-1185">Reference proteome</keyword>
<feature type="coiled-coil region" evidence="1">
    <location>
        <begin position="311"/>
        <end position="338"/>
    </location>
</feature>
<dbReference type="SUPFAM" id="SSF53474">
    <property type="entry name" value="alpha/beta-Hydrolases"/>
    <property type="match status" value="1"/>
</dbReference>
<evidence type="ECO:0000259" key="2">
    <source>
        <dbReference type="Pfam" id="PF03959"/>
    </source>
</evidence>
<protein>
    <recommendedName>
        <fullName evidence="2">Serine hydrolase domain-containing protein</fullName>
    </recommendedName>
</protein>
<evidence type="ECO:0000313" key="4">
    <source>
        <dbReference type="Proteomes" id="UP000596660"/>
    </source>
</evidence>
<dbReference type="EnsemblPlants" id="AUR62020985-RA">
    <property type="protein sequence ID" value="AUR62020985-RA:cds"/>
    <property type="gene ID" value="AUR62020985"/>
</dbReference>
<dbReference type="Pfam" id="PF03959">
    <property type="entry name" value="FSH1"/>
    <property type="match status" value="1"/>
</dbReference>
<reference evidence="3" key="1">
    <citation type="journal article" date="2017" name="Nature">
        <title>The genome of Chenopodium quinoa.</title>
        <authorList>
            <person name="Jarvis D.E."/>
            <person name="Ho Y.S."/>
            <person name="Lightfoot D.J."/>
            <person name="Schmoeckel S.M."/>
            <person name="Li B."/>
            <person name="Borm T.J.A."/>
            <person name="Ohyanagi H."/>
            <person name="Mineta K."/>
            <person name="Michell C.T."/>
            <person name="Saber N."/>
            <person name="Kharbatia N.M."/>
            <person name="Rupper R.R."/>
            <person name="Sharp A.R."/>
            <person name="Dally N."/>
            <person name="Boughton B.A."/>
            <person name="Woo Y.H."/>
            <person name="Gao G."/>
            <person name="Schijlen E.G.W.M."/>
            <person name="Guo X."/>
            <person name="Momin A.A."/>
            <person name="Negrao S."/>
            <person name="Al-Babili S."/>
            <person name="Gehring C."/>
            <person name="Roessner U."/>
            <person name="Jung C."/>
            <person name="Murphy K."/>
            <person name="Arold S.T."/>
            <person name="Gojobori T."/>
            <person name="van der Linden C.G."/>
            <person name="van Loo E.N."/>
            <person name="Jellen E.N."/>
            <person name="Maughan P.J."/>
            <person name="Tester M."/>
        </authorList>
    </citation>
    <scope>NUCLEOTIDE SEQUENCE [LARGE SCALE GENOMIC DNA]</scope>
    <source>
        <strain evidence="3">cv. PI 614886</strain>
    </source>
</reference>
<dbReference type="PANTHER" id="PTHR22778:SF55">
    <property type="entry name" value="ESTERASE C25G4.2-LIKE"/>
    <property type="match status" value="1"/>
</dbReference>
<dbReference type="Gramene" id="AUR62020985-RA">
    <property type="protein sequence ID" value="AUR62020985-RA:cds"/>
    <property type="gene ID" value="AUR62020985"/>
</dbReference>
<feature type="domain" description="Serine hydrolase" evidence="2">
    <location>
        <begin position="129"/>
        <end position="288"/>
    </location>
</feature>
<reference evidence="3" key="2">
    <citation type="submission" date="2021-03" db="UniProtKB">
        <authorList>
            <consortium name="EnsemblPlants"/>
        </authorList>
    </citation>
    <scope>IDENTIFICATION</scope>
</reference>